<dbReference type="AlphaFoldDB" id="A0A382TZ49"/>
<sequence>MNLRPWFEWVDTFPSSIAMRESLYAYPGLMTAHVVTLVMFGGLVVMMDLRLLGVAHRDTPFSEVQSRLFPWQMLGAALSFTTGILLFYSQPLRYYGKLLYWLKMGLLVLALLNAMLFHFTTYRSIDKWDNANPPLAAKISGVLSLGMWACIVVFGRLTAYDWLTFDPGY</sequence>
<name>A0A382TZ49_9ZZZZ</name>
<feature type="transmembrane region" description="Helical" evidence="1">
    <location>
        <begin position="100"/>
        <end position="119"/>
    </location>
</feature>
<accession>A0A382TZ49</accession>
<dbReference type="Pfam" id="PF20349">
    <property type="entry name" value="DUF6644"/>
    <property type="match status" value="1"/>
</dbReference>
<organism evidence="3">
    <name type="scientific">marine metagenome</name>
    <dbReference type="NCBI Taxonomy" id="408172"/>
    <lineage>
        <taxon>unclassified sequences</taxon>
        <taxon>metagenomes</taxon>
        <taxon>ecological metagenomes</taxon>
    </lineage>
</organism>
<dbReference type="InterPro" id="IPR046586">
    <property type="entry name" value="DUF6644"/>
</dbReference>
<evidence type="ECO:0000256" key="1">
    <source>
        <dbReference type="SAM" id="Phobius"/>
    </source>
</evidence>
<feature type="transmembrane region" description="Helical" evidence="1">
    <location>
        <begin position="24"/>
        <end position="47"/>
    </location>
</feature>
<evidence type="ECO:0000259" key="2">
    <source>
        <dbReference type="Pfam" id="PF20349"/>
    </source>
</evidence>
<feature type="transmembrane region" description="Helical" evidence="1">
    <location>
        <begin position="68"/>
        <end position="88"/>
    </location>
</feature>
<keyword evidence="1" id="KW-1133">Transmembrane helix</keyword>
<feature type="transmembrane region" description="Helical" evidence="1">
    <location>
        <begin position="139"/>
        <end position="159"/>
    </location>
</feature>
<keyword evidence="1" id="KW-0812">Transmembrane</keyword>
<proteinExistence type="predicted"/>
<evidence type="ECO:0000313" key="3">
    <source>
        <dbReference type="EMBL" id="SVD26977.1"/>
    </source>
</evidence>
<gene>
    <name evidence="3" type="ORF">METZ01_LOCUS379831</name>
</gene>
<reference evidence="3" key="1">
    <citation type="submission" date="2018-05" db="EMBL/GenBank/DDBJ databases">
        <authorList>
            <person name="Lanie J.A."/>
            <person name="Ng W.-L."/>
            <person name="Kazmierczak K.M."/>
            <person name="Andrzejewski T.M."/>
            <person name="Davidsen T.M."/>
            <person name="Wayne K.J."/>
            <person name="Tettelin H."/>
            <person name="Glass J.I."/>
            <person name="Rusch D."/>
            <person name="Podicherti R."/>
            <person name="Tsui H.-C.T."/>
            <person name="Winkler M.E."/>
        </authorList>
    </citation>
    <scope>NUCLEOTIDE SEQUENCE</scope>
</reference>
<dbReference type="EMBL" id="UINC01140056">
    <property type="protein sequence ID" value="SVD26977.1"/>
    <property type="molecule type" value="Genomic_DNA"/>
</dbReference>
<feature type="domain" description="DUF6644" evidence="2">
    <location>
        <begin position="7"/>
        <end position="158"/>
    </location>
</feature>
<keyword evidence="1" id="KW-0472">Membrane</keyword>
<protein>
    <recommendedName>
        <fullName evidence="2">DUF6644 domain-containing protein</fullName>
    </recommendedName>
</protein>